<dbReference type="SUPFAM" id="SSF103473">
    <property type="entry name" value="MFS general substrate transporter"/>
    <property type="match status" value="1"/>
</dbReference>
<name>G8JNW4_ERECY</name>
<organism evidence="7 8">
    <name type="scientific">Eremothecium cymbalariae (strain CBS 270.75 / DBVPG 7215 / KCTC 17166 / NRRL Y-17582)</name>
    <name type="common">Yeast</name>
    <dbReference type="NCBI Taxonomy" id="931890"/>
    <lineage>
        <taxon>Eukaryota</taxon>
        <taxon>Fungi</taxon>
        <taxon>Dikarya</taxon>
        <taxon>Ascomycota</taxon>
        <taxon>Saccharomycotina</taxon>
        <taxon>Saccharomycetes</taxon>
        <taxon>Saccharomycetales</taxon>
        <taxon>Saccharomycetaceae</taxon>
        <taxon>Eremothecium</taxon>
    </lineage>
</organism>
<keyword evidence="3 5" id="KW-1133">Transmembrane helix</keyword>
<dbReference type="OMA" id="YWCAIFL"/>
<feature type="transmembrane region" description="Helical" evidence="5">
    <location>
        <begin position="429"/>
        <end position="448"/>
    </location>
</feature>
<dbReference type="AlphaFoldDB" id="G8JNW4"/>
<dbReference type="PANTHER" id="PTHR23502">
    <property type="entry name" value="MAJOR FACILITATOR SUPERFAMILY"/>
    <property type="match status" value="1"/>
</dbReference>
<reference evidence="8" key="1">
    <citation type="journal article" date="2012" name="G3 (Bethesda)">
        <title>Pichia sorbitophila, an interspecies yeast hybrid reveals early steps of genome resolution following polyploidization.</title>
        <authorList>
            <person name="Leh Louis V."/>
            <person name="Despons L."/>
            <person name="Friedrich A."/>
            <person name="Martin T."/>
            <person name="Durrens P."/>
            <person name="Casaregola S."/>
            <person name="Neuveglise C."/>
            <person name="Fairhead C."/>
            <person name="Marck C."/>
            <person name="Cruz J.A."/>
            <person name="Straub M.L."/>
            <person name="Kugler V."/>
            <person name="Sacerdot C."/>
            <person name="Uzunov Z."/>
            <person name="Thierry A."/>
            <person name="Weiss S."/>
            <person name="Bleykasten C."/>
            <person name="De Montigny J."/>
            <person name="Jacques N."/>
            <person name="Jung P."/>
            <person name="Lemaire M."/>
            <person name="Mallet S."/>
            <person name="Morel G."/>
            <person name="Richard G.F."/>
            <person name="Sarkar A."/>
            <person name="Savel G."/>
            <person name="Schacherer J."/>
            <person name="Seret M.L."/>
            <person name="Talla E."/>
            <person name="Samson G."/>
            <person name="Jubin C."/>
            <person name="Poulain J."/>
            <person name="Vacherie B."/>
            <person name="Barbe V."/>
            <person name="Pelletier E."/>
            <person name="Sherman D.J."/>
            <person name="Westhof E."/>
            <person name="Weissenbach J."/>
            <person name="Baret P.V."/>
            <person name="Wincker P."/>
            <person name="Gaillardin C."/>
            <person name="Dujon B."/>
            <person name="Souciet J.L."/>
        </authorList>
    </citation>
    <scope>NUCLEOTIDE SEQUENCE [LARGE SCALE GENOMIC DNA]</scope>
    <source>
        <strain evidence="8">CBS 270.75 / DBVPG 7215 / KCTC 17166 / NRRL Y-17582</strain>
    </source>
</reference>
<dbReference type="InParanoid" id="G8JNW4"/>
<feature type="transmembrane region" description="Helical" evidence="5">
    <location>
        <begin position="179"/>
        <end position="201"/>
    </location>
</feature>
<feature type="transmembrane region" description="Helical" evidence="5">
    <location>
        <begin position="488"/>
        <end position="512"/>
    </location>
</feature>
<dbReference type="GeneID" id="11470774"/>
<sequence>MSMMKLDFTVVPGDSYLVQRSVEDEDKNKVVLNPTPSDDPDDPLNWEFRRKWLAVVCVLAYTLGVVVPTAAIYSVLTSIEQSTDISLEKLNHGTGYMFLFLGLGGLVFQPLALQYGKRPVYLFSMLSTAAICLWPSFIKTNDMWIVSKILQGFVGSPIESLPEITMSDLFFEHERSLGLSLYALMLLVGSYLAPAVSGFVSDSESWRWVMWGCAVLDVFCFIFLFFFMEETNYNRVLKINGKTNRLIIPAIHQNNSNVVIQLCTAGRSDGSLSSEEQKEPIAATNLEQPNGFAVFNQASDVVVVSSDYEPKYTSKSFYSKLSLISGKKPKFLLHQYFIMPFLMCRFPIVLWAGFLYGTSLISFNVMNATGALILTGVPYNFETNIFGLAYISPTIFSLILFYISGYFSDQLKIRIAVWRGGKSLAEDRLWVLIPYVLLGFFACILWGVGAEHKIHWSGLVIAMGILGGCGIFGIVTSTTYIVDCYKELATEAMVVVILIRNLMSFGISYGITSWVQNMGYKKCFIALAFISLVCNSSFILMAKVGPWCRNKQKQTYWETVQRCRNLGMH</sequence>
<keyword evidence="2 5" id="KW-0812">Transmembrane</keyword>
<keyword evidence="4 5" id="KW-0472">Membrane</keyword>
<evidence type="ECO:0000256" key="4">
    <source>
        <dbReference type="ARBA" id="ARBA00023136"/>
    </source>
</evidence>
<dbReference type="Gene3D" id="1.20.1250.20">
    <property type="entry name" value="MFS general substrate transporter like domains"/>
    <property type="match status" value="1"/>
</dbReference>
<dbReference type="Pfam" id="PF07690">
    <property type="entry name" value="MFS_1"/>
    <property type="match status" value="1"/>
</dbReference>
<evidence type="ECO:0000313" key="8">
    <source>
        <dbReference type="Proteomes" id="UP000006790"/>
    </source>
</evidence>
<dbReference type="InterPro" id="IPR011701">
    <property type="entry name" value="MFS"/>
</dbReference>
<dbReference type="KEGG" id="erc:Ecym_2679"/>
<dbReference type="RefSeq" id="XP_003645206.1">
    <property type="nucleotide sequence ID" value="XM_003645158.1"/>
</dbReference>
<feature type="transmembrane region" description="Helical" evidence="5">
    <location>
        <begin position="454"/>
        <end position="476"/>
    </location>
</feature>
<dbReference type="eggNOG" id="KOG0255">
    <property type="taxonomic scope" value="Eukaryota"/>
</dbReference>
<dbReference type="OrthoDB" id="5215911at2759"/>
<feature type="domain" description="Major facilitator superfamily (MFS) profile" evidence="6">
    <location>
        <begin position="53"/>
        <end position="569"/>
    </location>
</feature>
<evidence type="ECO:0000256" key="1">
    <source>
        <dbReference type="ARBA" id="ARBA00004141"/>
    </source>
</evidence>
<evidence type="ECO:0000256" key="2">
    <source>
        <dbReference type="ARBA" id="ARBA00022692"/>
    </source>
</evidence>
<dbReference type="Proteomes" id="UP000006790">
    <property type="component" value="Chromosome 2"/>
</dbReference>
<evidence type="ECO:0000256" key="3">
    <source>
        <dbReference type="ARBA" id="ARBA00022989"/>
    </source>
</evidence>
<feature type="transmembrane region" description="Helical" evidence="5">
    <location>
        <begin position="96"/>
        <end position="113"/>
    </location>
</feature>
<evidence type="ECO:0000313" key="7">
    <source>
        <dbReference type="EMBL" id="AET38389.1"/>
    </source>
</evidence>
<dbReference type="InterPro" id="IPR036259">
    <property type="entry name" value="MFS_trans_sf"/>
</dbReference>
<accession>G8JNW4</accession>
<proteinExistence type="predicted"/>
<dbReference type="GO" id="GO:0022857">
    <property type="term" value="F:transmembrane transporter activity"/>
    <property type="evidence" value="ECO:0007669"/>
    <property type="project" value="InterPro"/>
</dbReference>
<evidence type="ECO:0000259" key="6">
    <source>
        <dbReference type="PROSITE" id="PS50850"/>
    </source>
</evidence>
<dbReference type="HOGENOM" id="CLU_008455_13_3_1"/>
<feature type="transmembrane region" description="Helical" evidence="5">
    <location>
        <begin position="52"/>
        <end position="76"/>
    </location>
</feature>
<feature type="transmembrane region" description="Helical" evidence="5">
    <location>
        <begin position="208"/>
        <end position="228"/>
    </location>
</feature>
<dbReference type="PANTHER" id="PTHR23502:SF30">
    <property type="entry name" value="TRANSPORTER, PUTATIVE (AFU_ORTHOLOGUE AFUA_8G04702)-RELATED"/>
    <property type="match status" value="1"/>
</dbReference>
<dbReference type="InterPro" id="IPR020846">
    <property type="entry name" value="MFS_dom"/>
</dbReference>
<feature type="transmembrane region" description="Helical" evidence="5">
    <location>
        <begin position="524"/>
        <end position="544"/>
    </location>
</feature>
<dbReference type="GO" id="GO:0005886">
    <property type="term" value="C:plasma membrane"/>
    <property type="evidence" value="ECO:0007669"/>
    <property type="project" value="TreeGrafter"/>
</dbReference>
<dbReference type="EMBL" id="CP002498">
    <property type="protein sequence ID" value="AET38389.1"/>
    <property type="molecule type" value="Genomic_DNA"/>
</dbReference>
<comment type="subcellular location">
    <subcellularLocation>
        <location evidence="1">Membrane</location>
        <topology evidence="1">Multi-pass membrane protein</topology>
    </subcellularLocation>
</comment>
<evidence type="ECO:0000256" key="5">
    <source>
        <dbReference type="SAM" id="Phobius"/>
    </source>
</evidence>
<keyword evidence="8" id="KW-1185">Reference proteome</keyword>
<protein>
    <recommendedName>
        <fullName evidence="6">Major facilitator superfamily (MFS) profile domain-containing protein</fullName>
    </recommendedName>
</protein>
<dbReference type="PROSITE" id="PS50850">
    <property type="entry name" value="MFS"/>
    <property type="match status" value="1"/>
</dbReference>
<gene>
    <name evidence="7" type="ordered locus">Ecym_2679</name>
</gene>
<feature type="transmembrane region" description="Helical" evidence="5">
    <location>
        <begin position="387"/>
        <end position="408"/>
    </location>
</feature>